<dbReference type="SUPFAM" id="SSF111331">
    <property type="entry name" value="NAD kinase/diacylglycerol kinase-like"/>
    <property type="match status" value="1"/>
</dbReference>
<accession>A0A1G6GRX4</accession>
<feature type="binding site" evidence="6">
    <location>
        <position position="200"/>
    </location>
    <ligand>
        <name>NAD(+)</name>
        <dbReference type="ChEBI" id="CHEBI:57540"/>
    </ligand>
</feature>
<dbReference type="EC" id="2.7.1.23" evidence="6"/>
<feature type="binding site" evidence="6">
    <location>
        <begin position="211"/>
        <end position="216"/>
    </location>
    <ligand>
        <name>NAD(+)</name>
        <dbReference type="ChEBI" id="CHEBI:57540"/>
    </ligand>
</feature>
<keyword evidence="8" id="KW-1185">Reference proteome</keyword>
<dbReference type="Gene3D" id="3.40.50.10330">
    <property type="entry name" value="Probable inorganic polyphosphate/atp-NAD kinase, domain 1"/>
    <property type="match status" value="1"/>
</dbReference>
<dbReference type="STRING" id="1577474.GA0111570_104353"/>
<dbReference type="AlphaFoldDB" id="A0A1G6GRX4"/>
<dbReference type="PANTHER" id="PTHR20275">
    <property type="entry name" value="NAD KINASE"/>
    <property type="match status" value="1"/>
</dbReference>
<comment type="function">
    <text evidence="6">Involved in the regulation of the intracellular balance of NAD and NADP, and is a key enzyme in the biosynthesis of NADP. Catalyzes specifically the phosphorylation on 2'-hydroxyl of the adenosine moiety of NAD to yield NADP.</text>
</comment>
<organism evidence="7 8">
    <name type="scientific">Raineyella antarctica</name>
    <dbReference type="NCBI Taxonomy" id="1577474"/>
    <lineage>
        <taxon>Bacteria</taxon>
        <taxon>Bacillati</taxon>
        <taxon>Actinomycetota</taxon>
        <taxon>Actinomycetes</taxon>
        <taxon>Propionibacteriales</taxon>
        <taxon>Propionibacteriaceae</taxon>
        <taxon>Raineyella</taxon>
    </lineage>
</organism>
<feature type="binding site" evidence="6">
    <location>
        <begin position="170"/>
        <end position="171"/>
    </location>
    <ligand>
        <name>NAD(+)</name>
        <dbReference type="ChEBI" id="CHEBI:57540"/>
    </ligand>
</feature>
<dbReference type="GO" id="GO:0019674">
    <property type="term" value="P:NAD+ metabolic process"/>
    <property type="evidence" value="ECO:0007669"/>
    <property type="project" value="InterPro"/>
</dbReference>
<evidence type="ECO:0000313" key="8">
    <source>
        <dbReference type="Proteomes" id="UP000199086"/>
    </source>
</evidence>
<comment type="catalytic activity">
    <reaction evidence="5 6">
        <text>NAD(+) + ATP = ADP + NADP(+) + H(+)</text>
        <dbReference type="Rhea" id="RHEA:18629"/>
        <dbReference type="ChEBI" id="CHEBI:15378"/>
        <dbReference type="ChEBI" id="CHEBI:30616"/>
        <dbReference type="ChEBI" id="CHEBI:57540"/>
        <dbReference type="ChEBI" id="CHEBI:58349"/>
        <dbReference type="ChEBI" id="CHEBI:456216"/>
        <dbReference type="EC" id="2.7.1.23"/>
    </reaction>
</comment>
<dbReference type="GO" id="GO:0003951">
    <property type="term" value="F:NAD+ kinase activity"/>
    <property type="evidence" value="ECO:0007669"/>
    <property type="project" value="UniProtKB-UniRule"/>
</dbReference>
<dbReference type="InterPro" id="IPR002504">
    <property type="entry name" value="NADK"/>
</dbReference>
<dbReference type="Pfam" id="PF20143">
    <property type="entry name" value="NAD_kinase_C"/>
    <property type="match status" value="1"/>
</dbReference>
<feature type="binding site" evidence="6">
    <location>
        <position position="99"/>
    </location>
    <ligand>
        <name>NAD(+)</name>
        <dbReference type="ChEBI" id="CHEBI:57540"/>
    </ligand>
</feature>
<keyword evidence="6" id="KW-0067">ATP-binding</keyword>
<comment type="similarity">
    <text evidence="6">Belongs to the NAD kinase family.</text>
</comment>
<evidence type="ECO:0000256" key="3">
    <source>
        <dbReference type="ARBA" id="ARBA00022857"/>
    </source>
</evidence>
<dbReference type="InterPro" id="IPR017438">
    <property type="entry name" value="ATP-NAD_kinase_N"/>
</dbReference>
<keyword evidence="6" id="KW-0547">Nucleotide-binding</keyword>
<keyword evidence="6" id="KW-0963">Cytoplasm</keyword>
<dbReference type="GO" id="GO:0005737">
    <property type="term" value="C:cytoplasm"/>
    <property type="evidence" value="ECO:0007669"/>
    <property type="project" value="UniProtKB-SubCell"/>
</dbReference>
<keyword evidence="3 6" id="KW-0521">NADP</keyword>
<gene>
    <name evidence="6" type="primary">nadK</name>
    <name evidence="7" type="ORF">GA0111570_104353</name>
</gene>
<sequence length="325" mass="34391">MSTPDTGHVVTATDPNIVAGDRRVAVITHTHRPEAVQAAAQFIHAVSARDVTCVLPQADAAEMDSALTGAGLQTDLLDSEGTNGCELVVVFGGDGTILRGVEWALSVDLPILGVNLGHVGFLAEAESSQIDQVVSAVSKRSYHTETRLTVRVRVLSGPGGDVLWESFAVNEASLEKASRQRMLEAVVAVNDQPLSRWGCDGILVATPTGSTAYSFSAGGPVTWPGVDAMLIVPLSAHALFNRPVVVPADAHVNVQVVEAEQNTAVVWLDGRRSFDLQPGNVLEVTRGAHRLQLARIAPDDFTGRLVRKFGLSIQGWRGAAESRGA</sequence>
<keyword evidence="1 6" id="KW-0808">Transferase</keyword>
<evidence type="ECO:0000256" key="1">
    <source>
        <dbReference type="ARBA" id="ARBA00022679"/>
    </source>
</evidence>
<comment type="caution">
    <text evidence="6">Lacks conserved residue(s) required for the propagation of feature annotation.</text>
</comment>
<dbReference type="RefSeq" id="WP_425438613.1">
    <property type="nucleotide sequence ID" value="NZ_FMYF01000004.1"/>
</dbReference>
<dbReference type="GO" id="GO:0006741">
    <property type="term" value="P:NADP+ biosynthetic process"/>
    <property type="evidence" value="ECO:0007669"/>
    <property type="project" value="UniProtKB-UniRule"/>
</dbReference>
<protein>
    <recommendedName>
        <fullName evidence="6">NAD kinase</fullName>
        <ecNumber evidence="6">2.7.1.23</ecNumber>
    </recommendedName>
    <alternativeName>
        <fullName evidence="6">ATP-dependent NAD kinase</fullName>
    </alternativeName>
</protein>
<dbReference type="EMBL" id="FMYF01000004">
    <property type="protein sequence ID" value="SDB84757.1"/>
    <property type="molecule type" value="Genomic_DNA"/>
</dbReference>
<dbReference type="GO" id="GO:0005524">
    <property type="term" value="F:ATP binding"/>
    <property type="evidence" value="ECO:0007669"/>
    <property type="project" value="UniProtKB-KW"/>
</dbReference>
<dbReference type="GO" id="GO:0046872">
    <property type="term" value="F:metal ion binding"/>
    <property type="evidence" value="ECO:0007669"/>
    <property type="project" value="UniProtKB-UniRule"/>
</dbReference>
<proteinExistence type="inferred from homology"/>
<comment type="subcellular location">
    <subcellularLocation>
        <location evidence="6">Cytoplasm</location>
    </subcellularLocation>
</comment>
<comment type="cofactor">
    <cofactor evidence="6">
        <name>a divalent metal cation</name>
        <dbReference type="ChEBI" id="CHEBI:60240"/>
    </cofactor>
</comment>
<dbReference type="PANTHER" id="PTHR20275:SF0">
    <property type="entry name" value="NAD KINASE"/>
    <property type="match status" value="1"/>
</dbReference>
<dbReference type="InterPro" id="IPR016064">
    <property type="entry name" value="NAD/diacylglycerol_kinase_sf"/>
</dbReference>
<evidence type="ECO:0000313" key="7">
    <source>
        <dbReference type="EMBL" id="SDB84757.1"/>
    </source>
</evidence>
<keyword evidence="2 6" id="KW-0418">Kinase</keyword>
<evidence type="ECO:0000256" key="2">
    <source>
        <dbReference type="ARBA" id="ARBA00022777"/>
    </source>
</evidence>
<dbReference type="Pfam" id="PF01513">
    <property type="entry name" value="NAD_kinase"/>
    <property type="match status" value="1"/>
</dbReference>
<feature type="active site" description="Proton acceptor" evidence="6">
    <location>
        <position position="94"/>
    </location>
</feature>
<dbReference type="InterPro" id="IPR017437">
    <property type="entry name" value="ATP-NAD_kinase_PpnK-typ_C"/>
</dbReference>
<reference evidence="7 8" key="1">
    <citation type="submission" date="2016-06" db="EMBL/GenBank/DDBJ databases">
        <authorList>
            <person name="Olsen C.W."/>
            <person name="Carey S."/>
            <person name="Hinshaw L."/>
            <person name="Karasin A.I."/>
        </authorList>
    </citation>
    <scope>NUCLEOTIDE SEQUENCE [LARGE SCALE GENOMIC DNA]</scope>
    <source>
        <strain evidence="7 8">LZ-22</strain>
    </source>
</reference>
<keyword evidence="4 6" id="KW-0520">NAD</keyword>
<feature type="binding site" evidence="6">
    <location>
        <position position="181"/>
    </location>
    <ligand>
        <name>NAD(+)</name>
        <dbReference type="ChEBI" id="CHEBI:57540"/>
    </ligand>
</feature>
<evidence type="ECO:0000256" key="4">
    <source>
        <dbReference type="ARBA" id="ARBA00023027"/>
    </source>
</evidence>
<name>A0A1G6GRX4_9ACTN</name>
<dbReference type="Gene3D" id="2.60.200.30">
    <property type="entry name" value="Probable inorganic polyphosphate/atp-NAD kinase, domain 2"/>
    <property type="match status" value="1"/>
</dbReference>
<dbReference type="Proteomes" id="UP000199086">
    <property type="component" value="Unassembled WGS sequence"/>
</dbReference>
<dbReference type="NCBIfam" id="NF002892">
    <property type="entry name" value="PRK03372.1"/>
    <property type="match status" value="1"/>
</dbReference>
<feature type="binding site" evidence="6">
    <location>
        <begin position="94"/>
        <end position="95"/>
    </location>
    <ligand>
        <name>NAD(+)</name>
        <dbReference type="ChEBI" id="CHEBI:57540"/>
    </ligand>
</feature>
<dbReference type="HAMAP" id="MF_00361">
    <property type="entry name" value="NAD_kinase"/>
    <property type="match status" value="1"/>
</dbReference>
<evidence type="ECO:0000256" key="5">
    <source>
        <dbReference type="ARBA" id="ARBA00047925"/>
    </source>
</evidence>
<evidence type="ECO:0000256" key="6">
    <source>
        <dbReference type="HAMAP-Rule" id="MF_00361"/>
    </source>
</evidence>
<dbReference type="GO" id="GO:0051287">
    <property type="term" value="F:NAD binding"/>
    <property type="evidence" value="ECO:0007669"/>
    <property type="project" value="UniProtKB-ARBA"/>
</dbReference>